<evidence type="ECO:0000313" key="1">
    <source>
        <dbReference type="EMBL" id="KAI3677844.1"/>
    </source>
</evidence>
<protein>
    <submittedName>
        <fullName evidence="1">Uncharacterized protein</fullName>
    </submittedName>
</protein>
<proteinExistence type="predicted"/>
<reference evidence="2" key="1">
    <citation type="journal article" date="2022" name="Mol. Ecol. Resour.">
        <title>The genomes of chicory, endive, great burdock and yacon provide insights into Asteraceae palaeo-polyploidization history and plant inulin production.</title>
        <authorList>
            <person name="Fan W."/>
            <person name="Wang S."/>
            <person name="Wang H."/>
            <person name="Wang A."/>
            <person name="Jiang F."/>
            <person name="Liu H."/>
            <person name="Zhao H."/>
            <person name="Xu D."/>
            <person name="Zhang Y."/>
        </authorList>
    </citation>
    <scope>NUCLEOTIDE SEQUENCE [LARGE SCALE GENOMIC DNA]</scope>
    <source>
        <strain evidence="2">cv. Niubang</strain>
    </source>
</reference>
<sequence>MPLLARFTVNSDLREKASASFVVNSALRVQDLVKIFKMGYFSDVDDKKIEKLKLENKNLTSSIDYYSKRSKRYNDERKIMREEVSALKIINEDLLKQNSGLNEEKVLCLEAENTELKNKISELEYHIVKFQQTGCANEKKIFELELQIVEERSVFDKEKKEFAKKFSKFSRKCADEKKTVELKCLKLSQQISEFEKVIILEREKFAKERKTIEQKNVGIFKEISGQRTNAEKGFDEERSLFETEITKLTDKLSELSESMLKEQKTKSEFEMKIDLLVKERNIYSSKVKELEKIVSKVVVTEQTTPESKIHSPRNSSVGSNKPTSSSHQQTVSSRRSVKSSDQIRTTNIFYDWKIDGSGTHRRRRKRYEKEKLVWKVKSVEDENNDEKKEEKKGKKEEKTGNKSFVSTSNVKKNKVLKSKPDLAYSRDQMIRLSKKR</sequence>
<reference evidence="1 2" key="2">
    <citation type="journal article" date="2022" name="Mol. Ecol. Resour.">
        <title>The genomes of chicory, endive, great burdock and yacon provide insights into Asteraceae paleo-polyploidization history and plant inulin production.</title>
        <authorList>
            <person name="Fan W."/>
            <person name="Wang S."/>
            <person name="Wang H."/>
            <person name="Wang A."/>
            <person name="Jiang F."/>
            <person name="Liu H."/>
            <person name="Zhao H."/>
            <person name="Xu D."/>
            <person name="Zhang Y."/>
        </authorList>
    </citation>
    <scope>NUCLEOTIDE SEQUENCE [LARGE SCALE GENOMIC DNA]</scope>
    <source>
        <strain evidence="2">cv. Niubang</strain>
    </source>
</reference>
<keyword evidence="2" id="KW-1185">Reference proteome</keyword>
<gene>
    <name evidence="1" type="ORF">L6452_37114</name>
</gene>
<evidence type="ECO:0000313" key="2">
    <source>
        <dbReference type="Proteomes" id="UP001055879"/>
    </source>
</evidence>
<accession>A0ACB8Y207</accession>
<comment type="caution">
    <text evidence="1">The sequence shown here is derived from an EMBL/GenBank/DDBJ whole genome shotgun (WGS) entry which is preliminary data.</text>
</comment>
<name>A0ACB8Y207_ARCLA</name>
<dbReference type="EMBL" id="CM042060">
    <property type="protein sequence ID" value="KAI3677844.1"/>
    <property type="molecule type" value="Genomic_DNA"/>
</dbReference>
<dbReference type="Proteomes" id="UP001055879">
    <property type="component" value="Linkage Group LG14"/>
</dbReference>
<organism evidence="1 2">
    <name type="scientific">Arctium lappa</name>
    <name type="common">Greater burdock</name>
    <name type="synonym">Lappa major</name>
    <dbReference type="NCBI Taxonomy" id="4217"/>
    <lineage>
        <taxon>Eukaryota</taxon>
        <taxon>Viridiplantae</taxon>
        <taxon>Streptophyta</taxon>
        <taxon>Embryophyta</taxon>
        <taxon>Tracheophyta</taxon>
        <taxon>Spermatophyta</taxon>
        <taxon>Magnoliopsida</taxon>
        <taxon>eudicotyledons</taxon>
        <taxon>Gunneridae</taxon>
        <taxon>Pentapetalae</taxon>
        <taxon>asterids</taxon>
        <taxon>campanulids</taxon>
        <taxon>Asterales</taxon>
        <taxon>Asteraceae</taxon>
        <taxon>Carduoideae</taxon>
        <taxon>Cardueae</taxon>
        <taxon>Arctiinae</taxon>
        <taxon>Arctium</taxon>
    </lineage>
</organism>